<evidence type="ECO:0000313" key="4">
    <source>
        <dbReference type="Proteomes" id="UP000001977"/>
    </source>
</evidence>
<dbReference type="Gene3D" id="1.10.150.130">
    <property type="match status" value="1"/>
</dbReference>
<proteinExistence type="predicted"/>
<sequence length="344" mass="39346">MTNKYPNLRSHTRRRKGGKVVTYYFFDRRAAGEKDIPLGTDYDSALEKWAEISKGGPRIAGTLEQAFQAWEADKVTGLGSYTNADTLRDYTRALRKLRPVFGTATWEAVEFTHLTIYLRKRTAKTRANREIATLQVIWNWARKEGMHNVNWPAAGMEKSRWRNKEKARDFEVSDELFEAIYYAGDDLLRDCMDVASATGMRIKDTINVMMPEGDILRLQSSKTGKKADFDVSLSAVLPDLIRRRRKVKATHSMLLTTPTGRVVTYAMLRARWEFAREYAAINAEAAGEQSLADDLRAMFLRDMRRYASNIAATDEEASQLLQHSSVSLTRKHYRTKATQLKAVR</sequence>
<keyword evidence="2" id="KW-0233">DNA recombination</keyword>
<dbReference type="SUPFAM" id="SSF56349">
    <property type="entry name" value="DNA breaking-rejoining enzymes"/>
    <property type="match status" value="1"/>
</dbReference>
<keyword evidence="4" id="KW-1185">Reference proteome</keyword>
<dbReference type="Gene3D" id="1.10.443.10">
    <property type="entry name" value="Intergrase catalytic core"/>
    <property type="match status" value="1"/>
</dbReference>
<dbReference type="EMBL" id="AM167904">
    <property type="protein sequence ID" value="CAJ47992.1"/>
    <property type="molecule type" value="Genomic_DNA"/>
</dbReference>
<dbReference type="GO" id="GO:0006310">
    <property type="term" value="P:DNA recombination"/>
    <property type="evidence" value="ECO:0007669"/>
    <property type="project" value="UniProtKB-KW"/>
</dbReference>
<dbReference type="InterPro" id="IPR013762">
    <property type="entry name" value="Integrase-like_cat_sf"/>
</dbReference>
<dbReference type="RefSeq" id="WP_012416084.1">
    <property type="nucleotide sequence ID" value="NC_010645.1"/>
</dbReference>
<reference evidence="3 4" key="1">
    <citation type="journal article" date="2006" name="J. Bacteriol.">
        <title>Comparison of the genome sequence of the poultry pathogen Bordetella avium with those of B. bronchiseptica, B. pertussis, and B. parapertussis reveals extensive diversity in surface structures associated with host interaction.</title>
        <authorList>
            <person name="Sebaihia M."/>
            <person name="Preston A."/>
            <person name="Maskell D.J."/>
            <person name="Kuzmiak H."/>
            <person name="Connell T.D."/>
            <person name="King N.D."/>
            <person name="Orndorff P.E."/>
            <person name="Miyamoto D.M."/>
            <person name="Thomson N.R."/>
            <person name="Harris D."/>
            <person name="Goble A."/>
            <person name="Lord A."/>
            <person name="Murphy L."/>
            <person name="Quail M.A."/>
            <person name="Rutter S."/>
            <person name="Squares R."/>
            <person name="Squares S."/>
            <person name="Woodward J."/>
            <person name="Parkhill J."/>
            <person name="Temple L.M."/>
        </authorList>
    </citation>
    <scope>NUCLEOTIDE SEQUENCE [LARGE SCALE GENOMIC DNA]</scope>
    <source>
        <strain evidence="3 4">197N</strain>
    </source>
</reference>
<dbReference type="Proteomes" id="UP000001977">
    <property type="component" value="Chromosome"/>
</dbReference>
<keyword evidence="1" id="KW-0238">DNA-binding</keyword>
<name>Q2KZB2_BORA1</name>
<organism evidence="3 4">
    <name type="scientific">Bordetella avium (strain 197N)</name>
    <dbReference type="NCBI Taxonomy" id="360910"/>
    <lineage>
        <taxon>Bacteria</taxon>
        <taxon>Pseudomonadati</taxon>
        <taxon>Pseudomonadota</taxon>
        <taxon>Betaproteobacteria</taxon>
        <taxon>Burkholderiales</taxon>
        <taxon>Alcaligenaceae</taxon>
        <taxon>Bordetella</taxon>
    </lineage>
</organism>
<dbReference type="STRING" id="360910.BAV0391"/>
<dbReference type="GO" id="GO:0015074">
    <property type="term" value="P:DNA integration"/>
    <property type="evidence" value="ECO:0007669"/>
    <property type="project" value="InterPro"/>
</dbReference>
<evidence type="ECO:0000256" key="2">
    <source>
        <dbReference type="ARBA" id="ARBA00023172"/>
    </source>
</evidence>
<dbReference type="KEGG" id="bav:BAV0391"/>
<dbReference type="HOGENOM" id="CLU_052612_0_0_4"/>
<dbReference type="InterPro" id="IPR011010">
    <property type="entry name" value="DNA_brk_join_enz"/>
</dbReference>
<dbReference type="eggNOG" id="COG0582">
    <property type="taxonomic scope" value="Bacteria"/>
</dbReference>
<dbReference type="InterPro" id="IPR010998">
    <property type="entry name" value="Integrase_recombinase_N"/>
</dbReference>
<evidence type="ECO:0000313" key="3">
    <source>
        <dbReference type="EMBL" id="CAJ47992.1"/>
    </source>
</evidence>
<accession>Q2KZB2</accession>
<protein>
    <submittedName>
        <fullName evidence="3">Integrase</fullName>
    </submittedName>
</protein>
<evidence type="ECO:0000256" key="1">
    <source>
        <dbReference type="ARBA" id="ARBA00023125"/>
    </source>
</evidence>
<dbReference type="GO" id="GO:0003677">
    <property type="term" value="F:DNA binding"/>
    <property type="evidence" value="ECO:0007669"/>
    <property type="project" value="UniProtKB-KW"/>
</dbReference>
<gene>
    <name evidence="3" type="ordered locus">BAV0391</name>
</gene>
<dbReference type="AlphaFoldDB" id="Q2KZB2"/>